<evidence type="ECO:0000313" key="2">
    <source>
        <dbReference type="EMBL" id="EGF11908.1"/>
    </source>
</evidence>
<reference evidence="2 3" key="1">
    <citation type="submission" date="2011-02" db="EMBL/GenBank/DDBJ databases">
        <authorList>
            <person name="Muzny D."/>
            <person name="Qin X."/>
            <person name="Deng J."/>
            <person name="Jiang H."/>
            <person name="Liu Y."/>
            <person name="Qu J."/>
            <person name="Song X.-Z."/>
            <person name="Zhang L."/>
            <person name="Thornton R."/>
            <person name="Coyle M."/>
            <person name="Francisco L."/>
            <person name="Jackson L."/>
            <person name="Javaid M."/>
            <person name="Korchina V."/>
            <person name="Kovar C."/>
            <person name="Mata R."/>
            <person name="Mathew T."/>
            <person name="Ngo R."/>
            <person name="Nguyen L."/>
            <person name="Nguyen N."/>
            <person name="Okwuonu G."/>
            <person name="Ongeri F."/>
            <person name="Pham C."/>
            <person name="Simmons D."/>
            <person name="Wilczek-Boney K."/>
            <person name="Hale W."/>
            <person name="Jakkamsetti A."/>
            <person name="Pham P."/>
            <person name="Ruth R."/>
            <person name="San Lucas F."/>
            <person name="Warren J."/>
            <person name="Zhang J."/>
            <person name="Zhao Z."/>
            <person name="Zhou C."/>
            <person name="Zhu D."/>
            <person name="Lee S."/>
            <person name="Bess C."/>
            <person name="Blankenburg K."/>
            <person name="Forbes L."/>
            <person name="Fu Q."/>
            <person name="Gubbala S."/>
            <person name="Hirani K."/>
            <person name="Jayaseelan J.C."/>
            <person name="Lara F."/>
            <person name="Munidasa M."/>
            <person name="Palculict T."/>
            <person name="Patil S."/>
            <person name="Pu L.-L."/>
            <person name="Saada N."/>
            <person name="Tang L."/>
            <person name="Weissenberger G."/>
            <person name="Zhu Y."/>
            <person name="Hemphill L."/>
            <person name="Shang Y."/>
            <person name="Youmans B."/>
            <person name="Ayvaz T."/>
            <person name="Ross M."/>
            <person name="Santibanez J."/>
            <person name="Aqrawi P."/>
            <person name="Gross S."/>
            <person name="Joshi V."/>
            <person name="Fowler G."/>
            <person name="Nazareth L."/>
            <person name="Reid J."/>
            <person name="Worley K."/>
            <person name="Petrosino J."/>
            <person name="Highlander S."/>
            <person name="Gibbs R."/>
        </authorList>
    </citation>
    <scope>NUCLEOTIDE SEQUENCE [LARGE SCALE GENOMIC DNA]</scope>
    <source>
        <strain evidence="2 3">ATCC BAA-1200</strain>
    </source>
</reference>
<evidence type="ECO:0000256" key="1">
    <source>
        <dbReference type="SAM" id="MobiDB-lite"/>
    </source>
</evidence>
<gene>
    <name evidence="2" type="ORF">HMPREF9123_0349</name>
</gene>
<evidence type="ECO:0000313" key="3">
    <source>
        <dbReference type="Proteomes" id="UP000004105"/>
    </source>
</evidence>
<organism evidence="2 3">
    <name type="scientific">Neisseria bacilliformis ATCC BAA-1200</name>
    <dbReference type="NCBI Taxonomy" id="888742"/>
    <lineage>
        <taxon>Bacteria</taxon>
        <taxon>Pseudomonadati</taxon>
        <taxon>Pseudomonadota</taxon>
        <taxon>Betaproteobacteria</taxon>
        <taxon>Neisseriales</taxon>
        <taxon>Neisseriaceae</taxon>
        <taxon>Neisseria</taxon>
    </lineage>
</organism>
<protein>
    <submittedName>
        <fullName evidence="2">Uncharacterized protein</fullName>
    </submittedName>
</protein>
<dbReference type="EMBL" id="AFAY01000006">
    <property type="protein sequence ID" value="EGF11908.1"/>
    <property type="molecule type" value="Genomic_DNA"/>
</dbReference>
<sequence>MRQTAGRAQRPSENSFSQRQPLCARRRHFDCAEAALFRRPQKRRIVTDAGRLKKAAPQARFGRTEAMLSDGLILPRRLEKTYHCAPFCGCGGAESVLKTKGKT</sequence>
<feature type="compositionally biased region" description="Polar residues" evidence="1">
    <location>
        <begin position="11"/>
        <end position="20"/>
    </location>
</feature>
<name>F2B9J3_9NEIS</name>
<feature type="region of interest" description="Disordered" evidence="1">
    <location>
        <begin position="1"/>
        <end position="20"/>
    </location>
</feature>
<keyword evidence="3" id="KW-1185">Reference proteome</keyword>
<dbReference type="AlphaFoldDB" id="F2B9J3"/>
<proteinExistence type="predicted"/>
<dbReference type="HOGENOM" id="CLU_2260731_0_0_4"/>
<dbReference type="Proteomes" id="UP000004105">
    <property type="component" value="Unassembled WGS sequence"/>
</dbReference>
<comment type="caution">
    <text evidence="2">The sequence shown here is derived from an EMBL/GenBank/DDBJ whole genome shotgun (WGS) entry which is preliminary data.</text>
</comment>
<accession>F2B9J3</accession>